<comment type="caution">
    <text evidence="13">The sequence shown here is derived from an EMBL/GenBank/DDBJ whole genome shotgun (WGS) entry which is preliminary data.</text>
</comment>
<feature type="domain" description="FAD/NAD(P)-binding" evidence="11">
    <location>
        <begin position="209"/>
        <end position="488"/>
    </location>
</feature>
<keyword evidence="6 9" id="KW-0520">NAD</keyword>
<protein>
    <submittedName>
        <fullName evidence="13">Alkyl hydroperoxide reductase subunit F</fullName>
    </submittedName>
</protein>
<dbReference type="Gene3D" id="3.40.30.80">
    <property type="match status" value="1"/>
</dbReference>
<accession>A0A168QJ96</accession>
<sequence length="509" mass="54700">MILDQEIKAQLAQYLELLESDIVLKVSAGSDDVSAEMMALVNEISSMSAMITVEKTQLSRTPSFSVNRVGEDTGVTFAGIPLGHEFTSLVLALLQVSGRAPKVEQSVIDQIKNIRGEYTFESYISLSCHNCPDVVQALNLMSILNPGISHTMIDGGAFKEEVESKEIMSVPSVYLNGEFFESGRMTVEEILAKMGNAPDASEFDNKEPFDVLVVGGGPAGASAAIYAARKGIRTGIVAERFGGQVNDTVGIENFISVKYTEGPKLVASIEEQVKEYGVDVMNLQRAKRIEKKDLIEVELENGAILKSKTVILSTGARWRNMGVPGEAEFKNKGVAYCPHCDGPLFIGKDVAVVGGGNSGVEAAIDLAGIVRHVTVLEFAPELKADAVLQDRLHSLPNVTVLKNVQTKEVTGTDKVNGISYEERDTGATKHVELQGVFVQIGLVPNTDWLGDMVERTRMGEIVVNIHGATNLPGVFAAGDCTNSPYKQIIISMGSGATAALGAFDYLIRN</sequence>
<evidence type="ECO:0000259" key="11">
    <source>
        <dbReference type="Pfam" id="PF07992"/>
    </source>
</evidence>
<keyword evidence="4 9" id="KW-0274">FAD</keyword>
<dbReference type="EMBL" id="LVJI01000003">
    <property type="protein sequence ID" value="OAB47847.1"/>
    <property type="molecule type" value="Genomic_DNA"/>
</dbReference>
<dbReference type="Proteomes" id="UP000077355">
    <property type="component" value="Unassembled WGS sequence"/>
</dbReference>
<keyword evidence="14" id="KW-1185">Reference proteome</keyword>
<dbReference type="Pfam" id="PF13192">
    <property type="entry name" value="Thioredoxin_3"/>
    <property type="match status" value="1"/>
</dbReference>
<proteinExistence type="inferred from homology"/>
<dbReference type="InterPro" id="IPR012336">
    <property type="entry name" value="Thioredoxin-like_fold"/>
</dbReference>
<dbReference type="PROSITE" id="PS51354">
    <property type="entry name" value="GLUTAREDOXIN_2"/>
    <property type="match status" value="1"/>
</dbReference>
<dbReference type="GO" id="GO:0016668">
    <property type="term" value="F:oxidoreductase activity, acting on a sulfur group of donors, NAD(P) as acceptor"/>
    <property type="evidence" value="ECO:0007669"/>
    <property type="project" value="UniProtKB-ARBA"/>
</dbReference>
<feature type="binding site" evidence="9">
    <location>
        <begin position="469"/>
        <end position="479"/>
    </location>
    <ligand>
        <name>FAD</name>
        <dbReference type="ChEBI" id="CHEBI:57692"/>
    </ligand>
</feature>
<keyword evidence="5" id="KW-0560">Oxidoreductase</keyword>
<evidence type="ECO:0000256" key="7">
    <source>
        <dbReference type="ARBA" id="ARBA00023157"/>
    </source>
</evidence>
<dbReference type="InterPro" id="IPR036249">
    <property type="entry name" value="Thioredoxin-like_sf"/>
</dbReference>
<evidence type="ECO:0000256" key="3">
    <source>
        <dbReference type="ARBA" id="ARBA00022630"/>
    </source>
</evidence>
<dbReference type="PANTHER" id="PTHR48105">
    <property type="entry name" value="THIOREDOXIN REDUCTASE 1-RELATED-RELATED"/>
    <property type="match status" value="1"/>
</dbReference>
<evidence type="ECO:0000256" key="9">
    <source>
        <dbReference type="PIRSR" id="PIRSR000238-1"/>
    </source>
</evidence>
<gene>
    <name evidence="13" type="ORF">PBAT_04070</name>
</gene>
<dbReference type="GO" id="GO:0005829">
    <property type="term" value="C:cytosol"/>
    <property type="evidence" value="ECO:0007669"/>
    <property type="project" value="UniProtKB-ARBA"/>
</dbReference>
<dbReference type="GO" id="GO:0051287">
    <property type="term" value="F:NAD binding"/>
    <property type="evidence" value="ECO:0007669"/>
    <property type="project" value="InterPro"/>
</dbReference>
<dbReference type="AlphaFoldDB" id="A0A168QJ96"/>
<feature type="disulfide bond" description="Redox-active" evidence="10">
    <location>
        <begin position="337"/>
        <end position="340"/>
    </location>
</feature>
<evidence type="ECO:0000313" key="14">
    <source>
        <dbReference type="Proteomes" id="UP000077355"/>
    </source>
</evidence>
<dbReference type="InterPro" id="IPR050097">
    <property type="entry name" value="Ferredoxin-NADP_redctase_2"/>
</dbReference>
<dbReference type="CDD" id="cd03026">
    <property type="entry name" value="AhpF_NTD_C"/>
    <property type="match status" value="1"/>
</dbReference>
<dbReference type="GO" id="GO:0032991">
    <property type="term" value="C:protein-containing complex"/>
    <property type="evidence" value="ECO:0007669"/>
    <property type="project" value="UniProtKB-ARBA"/>
</dbReference>
<dbReference type="FunFam" id="3.50.50.60:FF:000007">
    <property type="entry name" value="Alkyl hydroperoxide reductase, F subunit"/>
    <property type="match status" value="1"/>
</dbReference>
<reference evidence="13 14" key="1">
    <citation type="submission" date="2016-03" db="EMBL/GenBank/DDBJ databases">
        <title>Draft genome sequence of Paenibacillus antarcticus CECT 5836.</title>
        <authorList>
            <person name="Shin S.-K."/>
            <person name="Yi H."/>
        </authorList>
    </citation>
    <scope>NUCLEOTIDE SEQUENCE [LARGE SCALE GENOMIC DNA]</scope>
    <source>
        <strain evidence="13 14">CECT 5836</strain>
    </source>
</reference>
<evidence type="ECO:0000256" key="6">
    <source>
        <dbReference type="ARBA" id="ARBA00023027"/>
    </source>
</evidence>
<feature type="binding site" evidence="9">
    <location>
        <begin position="210"/>
        <end position="225"/>
    </location>
    <ligand>
        <name>FAD</name>
        <dbReference type="ChEBI" id="CHEBI:57692"/>
    </ligand>
</feature>
<evidence type="ECO:0000259" key="12">
    <source>
        <dbReference type="Pfam" id="PF13192"/>
    </source>
</evidence>
<evidence type="ECO:0000256" key="1">
    <source>
        <dbReference type="ARBA" id="ARBA00009333"/>
    </source>
</evidence>
<dbReference type="InterPro" id="IPR012081">
    <property type="entry name" value="Alkyl_hydroperoxide_Rdtase_suF"/>
</dbReference>
<name>A0A168QJ96_9BACL</name>
<dbReference type="PRINTS" id="PR00368">
    <property type="entry name" value="FADPNR"/>
</dbReference>
<dbReference type="CDD" id="cd02974">
    <property type="entry name" value="AhpF_NTD_N"/>
    <property type="match status" value="1"/>
</dbReference>
<dbReference type="InterPro" id="IPR036188">
    <property type="entry name" value="FAD/NAD-bd_sf"/>
</dbReference>
<evidence type="ECO:0000256" key="10">
    <source>
        <dbReference type="PIRSR" id="PIRSR000238-2"/>
    </source>
</evidence>
<keyword evidence="8 10" id="KW-0676">Redox-active center</keyword>
<comment type="subunit">
    <text evidence="2">Homodimer.</text>
</comment>
<dbReference type="PIRSF" id="PIRSF000238">
    <property type="entry name" value="AhpF"/>
    <property type="match status" value="1"/>
</dbReference>
<dbReference type="SUPFAM" id="SSF51905">
    <property type="entry name" value="FAD/NAD(P)-binding domain"/>
    <property type="match status" value="1"/>
</dbReference>
<evidence type="ECO:0000256" key="2">
    <source>
        <dbReference type="ARBA" id="ARBA00011738"/>
    </source>
</evidence>
<dbReference type="Gene3D" id="3.50.50.60">
    <property type="entry name" value="FAD/NAD(P)-binding domain"/>
    <property type="match status" value="2"/>
</dbReference>
<evidence type="ECO:0000256" key="8">
    <source>
        <dbReference type="ARBA" id="ARBA00023284"/>
    </source>
</evidence>
<dbReference type="InterPro" id="IPR008255">
    <property type="entry name" value="Pyr_nucl-diS_OxRdtase_2_AS"/>
</dbReference>
<dbReference type="PROSITE" id="PS00573">
    <property type="entry name" value="PYRIDINE_REDOX_2"/>
    <property type="match status" value="1"/>
</dbReference>
<dbReference type="Pfam" id="PF07992">
    <property type="entry name" value="Pyr_redox_2"/>
    <property type="match status" value="1"/>
</dbReference>
<dbReference type="InterPro" id="IPR044141">
    <property type="entry name" value="AhpF_NTD_C"/>
</dbReference>
<evidence type="ECO:0000313" key="13">
    <source>
        <dbReference type="EMBL" id="OAB47847.1"/>
    </source>
</evidence>
<dbReference type="InterPro" id="IPR023753">
    <property type="entry name" value="FAD/NAD-binding_dom"/>
</dbReference>
<evidence type="ECO:0000256" key="5">
    <source>
        <dbReference type="ARBA" id="ARBA00023002"/>
    </source>
</evidence>
<dbReference type="NCBIfam" id="TIGR03140">
    <property type="entry name" value="AhpF"/>
    <property type="match status" value="1"/>
</dbReference>
<organism evidence="13 14">
    <name type="scientific">Paenibacillus antarcticus</name>
    <dbReference type="NCBI Taxonomy" id="253703"/>
    <lineage>
        <taxon>Bacteria</taxon>
        <taxon>Bacillati</taxon>
        <taxon>Bacillota</taxon>
        <taxon>Bacilli</taxon>
        <taxon>Bacillales</taxon>
        <taxon>Paenibacillaceae</taxon>
        <taxon>Paenibacillus</taxon>
    </lineage>
</organism>
<dbReference type="InterPro" id="IPR044142">
    <property type="entry name" value="AhpF_NTD_N"/>
</dbReference>
<keyword evidence="7 10" id="KW-1015">Disulfide bond</keyword>
<feature type="binding site" evidence="9">
    <location>
        <begin position="349"/>
        <end position="363"/>
    </location>
    <ligand>
        <name>NAD(+)</name>
        <dbReference type="ChEBI" id="CHEBI:57540"/>
    </ligand>
</feature>
<evidence type="ECO:0000256" key="4">
    <source>
        <dbReference type="ARBA" id="ARBA00022827"/>
    </source>
</evidence>
<feature type="domain" description="Thioredoxin-like fold" evidence="12">
    <location>
        <begin position="125"/>
        <end position="192"/>
    </location>
</feature>
<keyword evidence="3" id="KW-0285">Flavoprotein</keyword>
<dbReference type="SUPFAM" id="SSF52833">
    <property type="entry name" value="Thioredoxin-like"/>
    <property type="match status" value="2"/>
</dbReference>
<comment type="cofactor">
    <cofactor evidence="9">
        <name>FAD</name>
        <dbReference type="ChEBI" id="CHEBI:57692"/>
    </cofactor>
    <text evidence="9">Binds 1 FAD per subunit.</text>
</comment>
<keyword evidence="9" id="KW-0521">NADP</keyword>
<dbReference type="OrthoDB" id="9806179at2"/>
<dbReference type="RefSeq" id="WP_068646960.1">
    <property type="nucleotide sequence ID" value="NZ_CP043611.1"/>
</dbReference>
<dbReference type="GO" id="GO:0050660">
    <property type="term" value="F:flavin adenine dinucleotide binding"/>
    <property type="evidence" value="ECO:0007669"/>
    <property type="project" value="InterPro"/>
</dbReference>
<comment type="similarity">
    <text evidence="1">Belongs to the class-II pyridine nucleotide-disulfide oxidoreductase family.</text>
</comment>
<dbReference type="GO" id="GO:0000302">
    <property type="term" value="P:response to reactive oxygen species"/>
    <property type="evidence" value="ECO:0007669"/>
    <property type="project" value="InterPro"/>
</dbReference>
<dbReference type="PRINTS" id="PR00469">
    <property type="entry name" value="PNDRDTASEII"/>
</dbReference>
<dbReference type="GO" id="GO:0102039">
    <property type="term" value="F:NADH-dependent peroxiredoxin activity"/>
    <property type="evidence" value="ECO:0007669"/>
    <property type="project" value="InterPro"/>
</dbReference>